<evidence type="ECO:0000256" key="1">
    <source>
        <dbReference type="ARBA" id="ARBA00004370"/>
    </source>
</evidence>
<keyword evidence="6 8" id="KW-0139">CF(1)</keyword>
<dbReference type="Pfam" id="PF00213">
    <property type="entry name" value="OSCP"/>
    <property type="match status" value="1"/>
</dbReference>
<dbReference type="HAMAP" id="MF_01416">
    <property type="entry name" value="ATP_synth_delta_bact"/>
    <property type="match status" value="1"/>
</dbReference>
<keyword evidence="5 8" id="KW-0472">Membrane</keyword>
<keyword evidence="8" id="KW-1003">Cell membrane</keyword>
<dbReference type="InterPro" id="IPR026015">
    <property type="entry name" value="ATP_synth_OSCP/delta_N_sf"/>
</dbReference>
<evidence type="ECO:0000256" key="4">
    <source>
        <dbReference type="ARBA" id="ARBA00023065"/>
    </source>
</evidence>
<keyword evidence="7 8" id="KW-0066">ATP synthesis</keyword>
<comment type="similarity">
    <text evidence="8">Belongs to the ATPase delta chain family.</text>
</comment>
<evidence type="ECO:0000256" key="7">
    <source>
        <dbReference type="ARBA" id="ARBA00023310"/>
    </source>
</evidence>
<organism evidence="9 10">
    <name type="scientific">Thermoleophilum album</name>
    <dbReference type="NCBI Taxonomy" id="29539"/>
    <lineage>
        <taxon>Bacteria</taxon>
        <taxon>Bacillati</taxon>
        <taxon>Actinomycetota</taxon>
        <taxon>Thermoleophilia</taxon>
        <taxon>Thermoleophilales</taxon>
        <taxon>Thermoleophilaceae</taxon>
        <taxon>Thermoleophilum</taxon>
    </lineage>
</organism>
<comment type="function">
    <text evidence="8">F(1)F(0) ATP synthase produces ATP from ADP in the presence of a proton or sodium gradient. F-type ATPases consist of two structural domains, F(1) containing the extramembraneous catalytic core and F(0) containing the membrane proton channel, linked together by a central stalk and a peripheral stalk. During catalysis, ATP synthesis in the catalytic domain of F(1) is coupled via a rotary mechanism of the central stalk subunits to proton translocation.</text>
</comment>
<gene>
    <name evidence="8" type="primary">atpH</name>
    <name evidence="9" type="ORF">SAMN02745716_0166</name>
</gene>
<name>A0A1H6FHK7_THEAL</name>
<dbReference type="Gene3D" id="1.10.520.20">
    <property type="entry name" value="N-terminal domain of the delta subunit of the F1F0-ATP synthase"/>
    <property type="match status" value="1"/>
</dbReference>
<accession>A0A1H6FHK7</accession>
<keyword evidence="10" id="KW-1185">Reference proteome</keyword>
<keyword evidence="4 8" id="KW-0406">Ion transport</keyword>
<dbReference type="EMBL" id="FNWJ01000001">
    <property type="protein sequence ID" value="SEH10317.1"/>
    <property type="molecule type" value="Genomic_DNA"/>
</dbReference>
<evidence type="ECO:0000256" key="8">
    <source>
        <dbReference type="HAMAP-Rule" id="MF_01416"/>
    </source>
</evidence>
<proteinExistence type="inferred from homology"/>
<dbReference type="GO" id="GO:0046933">
    <property type="term" value="F:proton-transporting ATP synthase activity, rotational mechanism"/>
    <property type="evidence" value="ECO:0007669"/>
    <property type="project" value="UniProtKB-UniRule"/>
</dbReference>
<dbReference type="SUPFAM" id="SSF47928">
    <property type="entry name" value="N-terminal domain of the delta subunit of the F1F0-ATP synthase"/>
    <property type="match status" value="1"/>
</dbReference>
<evidence type="ECO:0000256" key="6">
    <source>
        <dbReference type="ARBA" id="ARBA00023196"/>
    </source>
</evidence>
<dbReference type="GO" id="GO:0005886">
    <property type="term" value="C:plasma membrane"/>
    <property type="evidence" value="ECO:0007669"/>
    <property type="project" value="UniProtKB-SubCell"/>
</dbReference>
<dbReference type="OrthoDB" id="5242917at2"/>
<sequence length="177" mass="20593">MEELARNYARALFESARDAGVLDRVRSELDAVTQALRESRELRLFFNSPYFSRDEKRAGVRKVIKGADERLLRFLELLAERHRFPLLERIRREFERLWAEHHGILDVQVAAPIELDERLVSEIGRRIDQQTGRRVRIDTRVDPELIGGLVVRVGNVVLDASVRNRLERLKREVATAA</sequence>
<dbReference type="NCBIfam" id="NF004402">
    <property type="entry name" value="PRK05758.2-2"/>
    <property type="match status" value="1"/>
</dbReference>
<dbReference type="PRINTS" id="PR00125">
    <property type="entry name" value="ATPASEDELTA"/>
</dbReference>
<dbReference type="NCBIfam" id="TIGR01145">
    <property type="entry name" value="ATP_synt_delta"/>
    <property type="match status" value="1"/>
</dbReference>
<evidence type="ECO:0000313" key="10">
    <source>
        <dbReference type="Proteomes" id="UP000222056"/>
    </source>
</evidence>
<reference evidence="10" key="1">
    <citation type="submission" date="2016-10" db="EMBL/GenBank/DDBJ databases">
        <authorList>
            <person name="Varghese N."/>
            <person name="Submissions S."/>
        </authorList>
    </citation>
    <scope>NUCLEOTIDE SEQUENCE [LARGE SCALE GENOMIC DNA]</scope>
    <source>
        <strain evidence="10">ATCC 35263</strain>
    </source>
</reference>
<dbReference type="PANTHER" id="PTHR11910">
    <property type="entry name" value="ATP SYNTHASE DELTA CHAIN"/>
    <property type="match status" value="1"/>
</dbReference>
<evidence type="ECO:0000256" key="5">
    <source>
        <dbReference type="ARBA" id="ARBA00023136"/>
    </source>
</evidence>
<dbReference type="InterPro" id="IPR020781">
    <property type="entry name" value="ATPase_OSCP/d_CS"/>
</dbReference>
<dbReference type="InterPro" id="IPR000711">
    <property type="entry name" value="ATPase_OSCP/dsu"/>
</dbReference>
<evidence type="ECO:0000256" key="2">
    <source>
        <dbReference type="ARBA" id="ARBA00022448"/>
    </source>
</evidence>
<dbReference type="RefSeq" id="WP_093115354.1">
    <property type="nucleotide sequence ID" value="NZ_FNWJ01000001.1"/>
</dbReference>
<keyword evidence="2 8" id="KW-0813">Transport</keyword>
<evidence type="ECO:0000256" key="3">
    <source>
        <dbReference type="ARBA" id="ARBA00022781"/>
    </source>
</evidence>
<comment type="subcellular location">
    <subcellularLocation>
        <location evidence="8">Cell membrane</location>
        <topology evidence="8">Peripheral membrane protein</topology>
    </subcellularLocation>
    <subcellularLocation>
        <location evidence="1">Membrane</location>
    </subcellularLocation>
</comment>
<keyword evidence="3 8" id="KW-0375">Hydrogen ion transport</keyword>
<dbReference type="Proteomes" id="UP000222056">
    <property type="component" value="Unassembled WGS sequence"/>
</dbReference>
<dbReference type="AlphaFoldDB" id="A0A1H6FHK7"/>
<dbReference type="GO" id="GO:0045259">
    <property type="term" value="C:proton-transporting ATP synthase complex"/>
    <property type="evidence" value="ECO:0007669"/>
    <property type="project" value="UniProtKB-KW"/>
</dbReference>
<dbReference type="PROSITE" id="PS00389">
    <property type="entry name" value="ATPASE_DELTA"/>
    <property type="match status" value="1"/>
</dbReference>
<comment type="function">
    <text evidence="8">This protein is part of the stalk that links CF(0) to CF(1). It either transmits conformational changes from CF(0) to CF(1) or is implicated in proton conduction.</text>
</comment>
<protein>
    <recommendedName>
        <fullName evidence="8">ATP synthase subunit delta</fullName>
    </recommendedName>
    <alternativeName>
        <fullName evidence="8">ATP synthase F(1) sector subunit delta</fullName>
    </alternativeName>
    <alternativeName>
        <fullName evidence="8">F-type ATPase subunit delta</fullName>
        <shortName evidence="8">F-ATPase subunit delta</shortName>
    </alternativeName>
</protein>
<evidence type="ECO:0000313" key="9">
    <source>
        <dbReference type="EMBL" id="SEH10317.1"/>
    </source>
</evidence>
<dbReference type="STRING" id="29539.SAMN02745716_0166"/>